<gene>
    <name evidence="3" type="ORF">C1SCF055_LOCUS14466</name>
</gene>
<reference evidence="4" key="2">
    <citation type="submission" date="2024-04" db="EMBL/GenBank/DDBJ databases">
        <authorList>
            <person name="Chen Y."/>
            <person name="Shah S."/>
            <person name="Dougan E. K."/>
            <person name="Thang M."/>
            <person name="Chan C."/>
        </authorList>
    </citation>
    <scope>NUCLEOTIDE SEQUENCE [LARGE SCALE GENOMIC DNA]</scope>
</reference>
<dbReference type="EMBL" id="CAMXCT010001139">
    <property type="protein sequence ID" value="CAI3987174.1"/>
    <property type="molecule type" value="Genomic_DNA"/>
</dbReference>
<proteinExistence type="predicted"/>
<accession>A0A9P1C8S8</accession>
<organism evidence="3">
    <name type="scientific">Cladocopium goreaui</name>
    <dbReference type="NCBI Taxonomy" id="2562237"/>
    <lineage>
        <taxon>Eukaryota</taxon>
        <taxon>Sar</taxon>
        <taxon>Alveolata</taxon>
        <taxon>Dinophyceae</taxon>
        <taxon>Suessiales</taxon>
        <taxon>Symbiodiniaceae</taxon>
        <taxon>Cladocopium</taxon>
    </lineage>
</organism>
<name>A0A9P1C8S8_9DINO</name>
<evidence type="ECO:0000313" key="4">
    <source>
        <dbReference type="EMBL" id="CAL1140549.1"/>
    </source>
</evidence>
<evidence type="ECO:0000313" key="6">
    <source>
        <dbReference type="Proteomes" id="UP001152797"/>
    </source>
</evidence>
<evidence type="ECO:0000313" key="3">
    <source>
        <dbReference type="EMBL" id="CAI3987174.1"/>
    </source>
</evidence>
<keyword evidence="6" id="KW-1185">Reference proteome</keyword>
<keyword evidence="1" id="KW-0863">Zinc-finger</keyword>
<dbReference type="PROSITE" id="PS50103">
    <property type="entry name" value="ZF_C3H1"/>
    <property type="match status" value="1"/>
</dbReference>
<dbReference type="EMBL" id="CAMXCT020001139">
    <property type="protein sequence ID" value="CAL1140549.1"/>
    <property type="molecule type" value="Genomic_DNA"/>
</dbReference>
<keyword evidence="1" id="KW-0479">Metal-binding</keyword>
<dbReference type="Proteomes" id="UP001152797">
    <property type="component" value="Unassembled WGS sequence"/>
</dbReference>
<dbReference type="AlphaFoldDB" id="A0A9P1C8S8"/>
<protein>
    <submittedName>
        <fullName evidence="5">C3H1-type domain-containing protein</fullName>
    </submittedName>
</protein>
<dbReference type="InterPro" id="IPR000571">
    <property type="entry name" value="Znf_CCCH"/>
</dbReference>
<sequence>MDAPTKPVQLQYQKSFLHIREHEGHMERSFSAPELHSPTGRHGRDAEMVIEALLQRLAKWPSRPSSQAVSELLNSESFGSRGHPEFCCRPCVYFIHGKCRLGASCTMCHEIHNNISLSKSQRRKMEELRDWELLMVIYESLCIRQKHSLRKQPEHAKNGIATILAILEEEISRLHPGVESAQRFLEEVAPPLVESLAKRSTSAIMSFARAAHGLNPNLCKALTKNLESIRMASVLSFLLCGDVENQS</sequence>
<evidence type="ECO:0000256" key="1">
    <source>
        <dbReference type="PROSITE-ProRule" id="PRU00723"/>
    </source>
</evidence>
<dbReference type="EMBL" id="CAMXCT030001139">
    <property type="protein sequence ID" value="CAL4774486.1"/>
    <property type="molecule type" value="Genomic_DNA"/>
</dbReference>
<feature type="domain" description="C3H1-type" evidence="2">
    <location>
        <begin position="90"/>
        <end position="112"/>
    </location>
</feature>
<dbReference type="GO" id="GO:0008270">
    <property type="term" value="F:zinc ion binding"/>
    <property type="evidence" value="ECO:0007669"/>
    <property type="project" value="UniProtKB-KW"/>
</dbReference>
<reference evidence="3" key="1">
    <citation type="submission" date="2022-10" db="EMBL/GenBank/DDBJ databases">
        <authorList>
            <person name="Chen Y."/>
            <person name="Dougan E. K."/>
            <person name="Chan C."/>
            <person name="Rhodes N."/>
            <person name="Thang M."/>
        </authorList>
    </citation>
    <scope>NUCLEOTIDE SEQUENCE</scope>
</reference>
<evidence type="ECO:0000313" key="5">
    <source>
        <dbReference type="EMBL" id="CAL4774486.1"/>
    </source>
</evidence>
<keyword evidence="1" id="KW-0862">Zinc</keyword>
<feature type="zinc finger region" description="C3H1-type" evidence="1">
    <location>
        <begin position="90"/>
        <end position="112"/>
    </location>
</feature>
<comment type="caution">
    <text evidence="3">The sequence shown here is derived from an EMBL/GenBank/DDBJ whole genome shotgun (WGS) entry which is preliminary data.</text>
</comment>
<evidence type="ECO:0000259" key="2">
    <source>
        <dbReference type="PROSITE" id="PS50103"/>
    </source>
</evidence>